<evidence type="ECO:0000313" key="2">
    <source>
        <dbReference type="EMBL" id="MDF1587158.1"/>
    </source>
</evidence>
<sequence>MLRYRARLRRDHQHPMRERAAAPAPGGRETVANSNPSSDMAARLAQPEAEAAA</sequence>
<feature type="region of interest" description="Disordered" evidence="1">
    <location>
        <begin position="1"/>
        <end position="53"/>
    </location>
</feature>
<feature type="compositionally biased region" description="Low complexity" evidence="1">
    <location>
        <begin position="41"/>
        <end position="53"/>
    </location>
</feature>
<keyword evidence="3" id="KW-1185">Reference proteome</keyword>
<dbReference type="AlphaFoldDB" id="A0AAP3XSN7"/>
<organism evidence="2 3">
    <name type="scientific">Marinimicrococcus flavescens</name>
    <dbReference type="NCBI Taxonomy" id="3031815"/>
    <lineage>
        <taxon>Bacteria</taxon>
        <taxon>Pseudomonadati</taxon>
        <taxon>Pseudomonadota</taxon>
        <taxon>Alphaproteobacteria</taxon>
        <taxon>Geminicoccales</taxon>
        <taxon>Geminicoccaceae</taxon>
        <taxon>Marinimicrococcus</taxon>
    </lineage>
</organism>
<evidence type="ECO:0000313" key="3">
    <source>
        <dbReference type="Proteomes" id="UP001301140"/>
    </source>
</evidence>
<gene>
    <name evidence="2" type="ORF">PZ740_12295</name>
</gene>
<comment type="caution">
    <text evidence="2">The sequence shown here is derived from an EMBL/GenBank/DDBJ whole genome shotgun (WGS) entry which is preliminary data.</text>
</comment>
<dbReference type="EMBL" id="JARGEQ010000126">
    <property type="protein sequence ID" value="MDF1587158.1"/>
    <property type="molecule type" value="Genomic_DNA"/>
</dbReference>
<accession>A0AAP3XSN7</accession>
<dbReference type="Proteomes" id="UP001301140">
    <property type="component" value="Unassembled WGS sequence"/>
</dbReference>
<evidence type="ECO:0000256" key="1">
    <source>
        <dbReference type="SAM" id="MobiDB-lite"/>
    </source>
</evidence>
<reference evidence="2 3" key="1">
    <citation type="submission" date="2023-03" db="EMBL/GenBank/DDBJ databases">
        <title>YIM 152171 draft genome.</title>
        <authorList>
            <person name="Yang Z."/>
        </authorList>
    </citation>
    <scope>NUCLEOTIDE SEQUENCE [LARGE SCALE GENOMIC DNA]</scope>
    <source>
        <strain evidence="2 3">YIM 152171</strain>
    </source>
</reference>
<feature type="compositionally biased region" description="Basic residues" evidence="1">
    <location>
        <begin position="1"/>
        <end position="12"/>
    </location>
</feature>
<proteinExistence type="predicted"/>
<name>A0AAP3XSN7_9PROT</name>
<protein>
    <submittedName>
        <fullName evidence="2">Uncharacterized protein</fullName>
    </submittedName>
</protein>